<feature type="domain" description="Helicase C-terminal" evidence="5">
    <location>
        <begin position="636"/>
        <end position="791"/>
    </location>
</feature>
<feature type="domain" description="PLD phosphodiesterase" evidence="3">
    <location>
        <begin position="118"/>
        <end position="144"/>
    </location>
</feature>
<protein>
    <submittedName>
        <fullName evidence="6">Helicase domain-containing protein</fullName>
    </submittedName>
</protein>
<dbReference type="InterPro" id="IPR001650">
    <property type="entry name" value="Helicase_C-like"/>
</dbReference>
<dbReference type="CDD" id="cd18793">
    <property type="entry name" value="SF2_C_SNF"/>
    <property type="match status" value="1"/>
</dbReference>
<dbReference type="SMART" id="SM00490">
    <property type="entry name" value="HELICc"/>
    <property type="match status" value="1"/>
</dbReference>
<dbReference type="GO" id="GO:0005524">
    <property type="term" value="F:ATP binding"/>
    <property type="evidence" value="ECO:0007669"/>
    <property type="project" value="InterPro"/>
</dbReference>
<dbReference type="CDD" id="cd09178">
    <property type="entry name" value="PLDc_N_Snf2_like"/>
    <property type="match status" value="1"/>
</dbReference>
<dbReference type="RefSeq" id="WP_066065853.1">
    <property type="nucleotide sequence ID" value="NZ_CP013015.1"/>
</dbReference>
<dbReference type="SUPFAM" id="SSF52540">
    <property type="entry name" value="P-loop containing nucleoside triphosphate hydrolases"/>
    <property type="match status" value="2"/>
</dbReference>
<dbReference type="AlphaFoldDB" id="A0A7U4QMM9"/>
<dbReference type="GO" id="GO:0006793">
    <property type="term" value="P:phosphorus metabolic process"/>
    <property type="evidence" value="ECO:0007669"/>
    <property type="project" value="UniProtKB-ARBA"/>
</dbReference>
<sequence>MYRPEYLIIDNNNLKLFEELNNILKEQKSIDIASAYFNIAGFWLVKDALSNAKRLRLLMGISPQIGEKEPDLFQPEEQYKKSFRRDLEEEAFERDKKEAVISLIKLLQNPAWEVRLYDKGFLHGKAYIFDKLAIVGSSNFTHSGFTSNTELNAVLDEAHARYIREEWFEKFWNDARDFKEELIKILDESKFGTKEYSPYHIFIKALYELQKEDILFEYDTPSALPASEVDLANFQEDAVKRIYSRLKTYNGVLIADSVGLGKTWIAKKVIEDFGFYRRKRFVVICPASVDEPLWRPALKDIGVSENIIHMEELGREDLNFSELERKLNFRLEDIALIVIDESHNFRNPFSNRYENLFTLIEKTSIENKPKILLLTATPMNNTHWDLYFQLMLLAQNNKRIFFKEGIFDLEKEFKKADKGNISQLADILQIISIRRTRQYIKDNYPDAKYKDETENWIQIKFPERELDEINYSLNETYQGLYHQIAEKIEKGLNLAYYRLEEYRIAGKRNEMELGRMKALGGILQTLLLKRLESSVKAFRKSIQTQIDFLSTFKEIFQEGKILRKKFYDKYLTYLEEETENASYLIEQLKRNLEPVKLAEFNTKKFFEDLDKDIKIFQEIKALVAPIDKNQDAKLKKLKEKLIELKDKGKILLFSFYADTIDYLYEALIQDKVFCTKFSKKIAKITGKSSPHERKEKISNFLNSDTDLLLSTDILSEGQNLQKARIAINYDLHWNPVRMIQRAGRIDRIGSPFDEIYIYNFYPEKELESLLELVKILQTKIEMINETIGLDASVLGEKINPKVFGIIRDLRGTKDKKEVILKELEEEQFGGGELFWQPLKDFGLERLKEFCESLPHGIQSGLKKGFKGIFFSYKYEEDYHLWYLYDAINDRFITNKTEILNFISCKEDEPRVIPEDLDVFEIHKKVRRKIEEFFSEGLIATKIRAVHGRMEKTLRDMRDELVFIQENYLEENDALIQKVDNIINGLPNISFTKKRMKTLRKIWKDYKQSRNWHIMLARLSEFLPVCRTGRKEKPVNELEEAVEFDESKLKLICVDFIS</sequence>
<dbReference type="InterPro" id="IPR027417">
    <property type="entry name" value="P-loop_NTPase"/>
</dbReference>
<dbReference type="EMBL" id="CP013015">
    <property type="protein sequence ID" value="AMM42158.1"/>
    <property type="molecule type" value="Genomic_DNA"/>
</dbReference>
<dbReference type="PROSITE" id="PS51194">
    <property type="entry name" value="HELICASE_CTER"/>
    <property type="match status" value="1"/>
</dbReference>
<dbReference type="Pfam" id="PF00271">
    <property type="entry name" value="Helicase_C"/>
    <property type="match status" value="1"/>
</dbReference>
<dbReference type="InterPro" id="IPR000330">
    <property type="entry name" value="SNF2_N"/>
</dbReference>
<dbReference type="Gene3D" id="3.30.870.10">
    <property type="entry name" value="Endonuclease Chain A"/>
    <property type="match status" value="1"/>
</dbReference>
<dbReference type="PANTHER" id="PTHR45766:SF6">
    <property type="entry name" value="SWI_SNF-RELATED MATRIX-ASSOCIATED ACTIN-DEPENDENT REGULATOR OF CHROMATIN SUBFAMILY A-LIKE PROTEIN 1"/>
    <property type="match status" value="1"/>
</dbReference>
<dbReference type="SUPFAM" id="SSF56024">
    <property type="entry name" value="Phospholipase D/nuclease"/>
    <property type="match status" value="1"/>
</dbReference>
<evidence type="ECO:0000259" key="4">
    <source>
        <dbReference type="PROSITE" id="PS51192"/>
    </source>
</evidence>
<feature type="domain" description="Helicase ATP-binding" evidence="4">
    <location>
        <begin position="243"/>
        <end position="396"/>
    </location>
</feature>
<dbReference type="Pfam" id="PF13091">
    <property type="entry name" value="PLDc_2"/>
    <property type="match status" value="1"/>
</dbReference>
<accession>A0A7U4QMM9</accession>
<gene>
    <name evidence="6" type="ORF">HS1_002376</name>
</gene>
<dbReference type="PROSITE" id="PS50035">
    <property type="entry name" value="PLD"/>
    <property type="match status" value="1"/>
</dbReference>
<reference evidence="6 7" key="1">
    <citation type="submission" date="2015-10" db="EMBL/GenBank/DDBJ databases">
        <title>Candidatus Desulfofervidus auxilii, a hydrogenotrophic sulfate-reducing bacterium involved in the thermophilic anaerobic oxidation of methane.</title>
        <authorList>
            <person name="Krukenberg V."/>
            <person name="Richter M."/>
            <person name="Wegener G."/>
        </authorList>
    </citation>
    <scope>NUCLEOTIDE SEQUENCE [LARGE SCALE GENOMIC DNA]</scope>
    <source>
        <strain evidence="6 7">HS1</strain>
    </source>
</reference>
<organism evidence="6 7">
    <name type="scientific">Desulfofervidus auxilii</name>
    <dbReference type="NCBI Taxonomy" id="1621989"/>
    <lineage>
        <taxon>Bacteria</taxon>
        <taxon>Pseudomonadati</taxon>
        <taxon>Thermodesulfobacteriota</taxon>
        <taxon>Candidatus Desulfofervidia</taxon>
        <taxon>Candidatus Desulfofervidales</taxon>
        <taxon>Candidatus Desulfofervidaceae</taxon>
        <taxon>Candidatus Desulfofervidus</taxon>
    </lineage>
</organism>
<dbReference type="InterPro" id="IPR014001">
    <property type="entry name" value="Helicase_ATP-bd"/>
</dbReference>
<dbReference type="Proteomes" id="UP000070560">
    <property type="component" value="Chromosome"/>
</dbReference>
<dbReference type="PROSITE" id="PS51192">
    <property type="entry name" value="HELICASE_ATP_BIND_1"/>
    <property type="match status" value="1"/>
</dbReference>
<evidence type="ECO:0000256" key="1">
    <source>
        <dbReference type="ARBA" id="ARBA00022801"/>
    </source>
</evidence>
<dbReference type="GO" id="GO:0016787">
    <property type="term" value="F:hydrolase activity"/>
    <property type="evidence" value="ECO:0007669"/>
    <property type="project" value="UniProtKB-KW"/>
</dbReference>
<evidence type="ECO:0000259" key="3">
    <source>
        <dbReference type="PROSITE" id="PS50035"/>
    </source>
</evidence>
<dbReference type="Gene3D" id="3.40.50.300">
    <property type="entry name" value="P-loop containing nucleotide triphosphate hydrolases"/>
    <property type="match status" value="1"/>
</dbReference>
<keyword evidence="6" id="KW-0547">Nucleotide-binding</keyword>
<dbReference type="InterPro" id="IPR038718">
    <property type="entry name" value="SNF2-like_sf"/>
</dbReference>
<dbReference type="InterPro" id="IPR001736">
    <property type="entry name" value="PLipase_D/transphosphatidylase"/>
</dbReference>
<dbReference type="PANTHER" id="PTHR45766">
    <property type="entry name" value="DNA ANNEALING HELICASE AND ENDONUCLEASE ZRANB3 FAMILY MEMBER"/>
    <property type="match status" value="1"/>
</dbReference>
<evidence type="ECO:0000313" key="6">
    <source>
        <dbReference type="EMBL" id="AMM42158.1"/>
    </source>
</evidence>
<proteinExistence type="predicted"/>
<dbReference type="GO" id="GO:0004386">
    <property type="term" value="F:helicase activity"/>
    <property type="evidence" value="ECO:0007669"/>
    <property type="project" value="UniProtKB-KW"/>
</dbReference>
<dbReference type="InterPro" id="IPR049730">
    <property type="entry name" value="SNF2/RAD54-like_C"/>
</dbReference>
<dbReference type="KEGG" id="daw:HS1_002376"/>
<keyword evidence="1" id="KW-0378">Hydrolase</keyword>
<dbReference type="Gene3D" id="3.40.50.10810">
    <property type="entry name" value="Tandem AAA-ATPase domain"/>
    <property type="match status" value="1"/>
</dbReference>
<evidence type="ECO:0000313" key="7">
    <source>
        <dbReference type="Proteomes" id="UP000070560"/>
    </source>
</evidence>
<dbReference type="InterPro" id="IPR025202">
    <property type="entry name" value="PLD-like_dom"/>
</dbReference>
<dbReference type="Pfam" id="PF00176">
    <property type="entry name" value="SNF2-rel_dom"/>
    <property type="match status" value="1"/>
</dbReference>
<evidence type="ECO:0000256" key="2">
    <source>
        <dbReference type="SAM" id="Coils"/>
    </source>
</evidence>
<dbReference type="SMART" id="SM00487">
    <property type="entry name" value="DEXDc"/>
    <property type="match status" value="1"/>
</dbReference>
<keyword evidence="2" id="KW-0175">Coiled coil</keyword>
<keyword evidence="6" id="KW-0067">ATP-binding</keyword>
<name>A0A7U4QMM9_DESA2</name>
<keyword evidence="7" id="KW-1185">Reference proteome</keyword>
<dbReference type="OrthoDB" id="18878at2"/>
<feature type="coiled-coil region" evidence="2">
    <location>
        <begin position="766"/>
        <end position="826"/>
    </location>
</feature>
<evidence type="ECO:0000259" key="5">
    <source>
        <dbReference type="PROSITE" id="PS51194"/>
    </source>
</evidence>
<keyword evidence="6" id="KW-0347">Helicase</keyword>